<name>A0A9D4ABT0_9ROSI</name>
<dbReference type="AlphaFoldDB" id="A0A9D4ABT0"/>
<protein>
    <submittedName>
        <fullName evidence="1">Uncharacterized protein</fullName>
    </submittedName>
</protein>
<organism evidence="1 2">
    <name type="scientific">Gossypium stocksii</name>
    <dbReference type="NCBI Taxonomy" id="47602"/>
    <lineage>
        <taxon>Eukaryota</taxon>
        <taxon>Viridiplantae</taxon>
        <taxon>Streptophyta</taxon>
        <taxon>Embryophyta</taxon>
        <taxon>Tracheophyta</taxon>
        <taxon>Spermatophyta</taxon>
        <taxon>Magnoliopsida</taxon>
        <taxon>eudicotyledons</taxon>
        <taxon>Gunneridae</taxon>
        <taxon>Pentapetalae</taxon>
        <taxon>rosids</taxon>
        <taxon>malvids</taxon>
        <taxon>Malvales</taxon>
        <taxon>Malvaceae</taxon>
        <taxon>Malvoideae</taxon>
        <taxon>Gossypium</taxon>
    </lineage>
</organism>
<reference evidence="1 2" key="1">
    <citation type="journal article" date="2021" name="Plant Biotechnol. J.">
        <title>Multi-omics assisted identification of the key and species-specific regulatory components of drought-tolerant mechanisms in Gossypium stocksii.</title>
        <authorList>
            <person name="Yu D."/>
            <person name="Ke L."/>
            <person name="Zhang D."/>
            <person name="Wu Y."/>
            <person name="Sun Y."/>
            <person name="Mei J."/>
            <person name="Sun J."/>
            <person name="Sun Y."/>
        </authorList>
    </citation>
    <scope>NUCLEOTIDE SEQUENCE [LARGE SCALE GENOMIC DNA]</scope>
    <source>
        <strain evidence="2">cv. E1</strain>
        <tissue evidence="1">Leaf</tissue>
    </source>
</reference>
<dbReference type="EMBL" id="JAIQCV010000004">
    <property type="protein sequence ID" value="KAH1105810.1"/>
    <property type="molecule type" value="Genomic_DNA"/>
</dbReference>
<dbReference type="Proteomes" id="UP000828251">
    <property type="component" value="Unassembled WGS sequence"/>
</dbReference>
<comment type="caution">
    <text evidence="1">The sequence shown here is derived from an EMBL/GenBank/DDBJ whole genome shotgun (WGS) entry which is preliminary data.</text>
</comment>
<keyword evidence="2" id="KW-1185">Reference proteome</keyword>
<evidence type="ECO:0000313" key="2">
    <source>
        <dbReference type="Proteomes" id="UP000828251"/>
    </source>
</evidence>
<accession>A0A9D4ABT0</accession>
<sequence>MPHYFIFTSLPLVLTFSANSKSIGYVYAEHTVLFIPGTNILGGLRAYWTSVWMVCGACSPFCELIGYMRTEIETFLRFLQAGSLALSRELDPQTRFVVLLWFALHSIS</sequence>
<proteinExistence type="predicted"/>
<evidence type="ECO:0000313" key="1">
    <source>
        <dbReference type="EMBL" id="KAH1105810.1"/>
    </source>
</evidence>
<gene>
    <name evidence="1" type="ORF">J1N35_009578</name>
</gene>